<evidence type="ECO:0000256" key="1">
    <source>
        <dbReference type="SAM" id="Phobius"/>
    </source>
</evidence>
<dbReference type="InParanoid" id="G3JJ60"/>
<dbReference type="AlphaFoldDB" id="G3JJ60"/>
<dbReference type="RefSeq" id="XP_006671366.1">
    <property type="nucleotide sequence ID" value="XM_006671303.1"/>
</dbReference>
<dbReference type="HOGENOM" id="CLU_1402361_0_0_1"/>
<organism evidence="2 3">
    <name type="scientific">Cordyceps militaris (strain CM01)</name>
    <name type="common">Caterpillar fungus</name>
    <dbReference type="NCBI Taxonomy" id="983644"/>
    <lineage>
        <taxon>Eukaryota</taxon>
        <taxon>Fungi</taxon>
        <taxon>Dikarya</taxon>
        <taxon>Ascomycota</taxon>
        <taxon>Pezizomycotina</taxon>
        <taxon>Sordariomycetes</taxon>
        <taxon>Hypocreomycetidae</taxon>
        <taxon>Hypocreales</taxon>
        <taxon>Cordycipitaceae</taxon>
        <taxon>Cordyceps</taxon>
    </lineage>
</organism>
<feature type="transmembrane region" description="Helical" evidence="1">
    <location>
        <begin position="134"/>
        <end position="153"/>
    </location>
</feature>
<evidence type="ECO:0000313" key="2">
    <source>
        <dbReference type="EMBL" id="EGX92002.1"/>
    </source>
</evidence>
<dbReference type="GeneID" id="18168177"/>
<dbReference type="EMBL" id="JH126402">
    <property type="protein sequence ID" value="EGX92002.1"/>
    <property type="molecule type" value="Genomic_DNA"/>
</dbReference>
<feature type="transmembrane region" description="Helical" evidence="1">
    <location>
        <begin position="92"/>
        <end position="114"/>
    </location>
</feature>
<dbReference type="VEuPathDB" id="FungiDB:CCM_06162"/>
<accession>G3JJ60</accession>
<dbReference type="Proteomes" id="UP000001610">
    <property type="component" value="Unassembled WGS sequence"/>
</dbReference>
<proteinExistence type="predicted"/>
<keyword evidence="1" id="KW-0812">Transmembrane</keyword>
<evidence type="ECO:0000313" key="3">
    <source>
        <dbReference type="Proteomes" id="UP000001610"/>
    </source>
</evidence>
<name>G3JJ60_CORMM</name>
<keyword evidence="3" id="KW-1185">Reference proteome</keyword>
<protein>
    <submittedName>
        <fullName evidence="2">Uncharacterized protein</fullName>
    </submittedName>
</protein>
<reference evidence="2 3" key="1">
    <citation type="journal article" date="2011" name="Genome Biol.">
        <title>Genome sequence of the insect pathogenic fungus Cordyceps militaris, a valued traditional Chinese medicine.</title>
        <authorList>
            <person name="Zheng P."/>
            <person name="Xia Y."/>
            <person name="Xiao G."/>
            <person name="Xiong C."/>
            <person name="Hu X."/>
            <person name="Zhang S."/>
            <person name="Zheng H."/>
            <person name="Huang Y."/>
            <person name="Zhou Y."/>
            <person name="Wang S."/>
            <person name="Zhao G.P."/>
            <person name="Liu X."/>
            <person name="St Leger R.J."/>
            <person name="Wang C."/>
        </authorList>
    </citation>
    <scope>NUCLEOTIDE SEQUENCE [LARGE SCALE GENOMIC DNA]</scope>
    <source>
        <strain evidence="2 3">CM01</strain>
    </source>
</reference>
<keyword evidence="1" id="KW-0472">Membrane</keyword>
<gene>
    <name evidence="2" type="ORF">CCM_06162</name>
</gene>
<keyword evidence="1" id="KW-1133">Transmembrane helix</keyword>
<dbReference type="KEGG" id="cmt:CCM_06162"/>
<sequence>MYLSAEKTKVALSSTSRVPPWSPMQRSQTLLISPHIPNMHRKTDTGTATGLPNPPQPRLFPSWYLVLDKSTFLLVTTLTRAVSPAKRKEEKLLVLLGIIILFNLFVQSAMFLVVRSTTTLYSSILPITDDNPDIIINLLCVASVAPHTARLAFQDQQARFHGALASVCIARQCTTAHLRRFSYAIVDPTFNFTR</sequence>